<dbReference type="InterPro" id="IPR026442">
    <property type="entry name" value="IPTL_CTERM"/>
</dbReference>
<accession>A0AAW9RCL6</accession>
<dbReference type="EMBL" id="JAZHOG010000001">
    <property type="protein sequence ID" value="MEJ8566518.1"/>
    <property type="molecule type" value="Genomic_DNA"/>
</dbReference>
<dbReference type="NCBIfam" id="TIGR04174">
    <property type="entry name" value="IPTL_CTERM"/>
    <property type="match status" value="1"/>
</dbReference>
<feature type="chain" id="PRO_5043667733" evidence="2">
    <location>
        <begin position="26"/>
        <end position="504"/>
    </location>
</feature>
<comment type="caution">
    <text evidence="4">The sequence shown here is derived from an EMBL/GenBank/DDBJ whole genome shotgun (WGS) entry which is preliminary data.</text>
</comment>
<evidence type="ECO:0000313" key="5">
    <source>
        <dbReference type="Proteomes" id="UP001359886"/>
    </source>
</evidence>
<feature type="domain" description="IPTL-CTERM protein sorting" evidence="3">
    <location>
        <begin position="477"/>
        <end position="502"/>
    </location>
</feature>
<feature type="signal peptide" evidence="2">
    <location>
        <begin position="1"/>
        <end position="25"/>
    </location>
</feature>
<evidence type="ECO:0000313" key="4">
    <source>
        <dbReference type="EMBL" id="MEJ8566518.1"/>
    </source>
</evidence>
<evidence type="ECO:0000256" key="2">
    <source>
        <dbReference type="SAM" id="SignalP"/>
    </source>
</evidence>
<dbReference type="SUPFAM" id="SSF52317">
    <property type="entry name" value="Class I glutamine amidotransferase-like"/>
    <property type="match status" value="1"/>
</dbReference>
<protein>
    <submittedName>
        <fullName evidence="4">IPTL-CTERM sorting domain-containing protein</fullName>
    </submittedName>
</protein>
<keyword evidence="1" id="KW-1133">Transmembrane helix</keyword>
<organism evidence="4 5">
    <name type="scientific">Elongatibacter sediminis</name>
    <dbReference type="NCBI Taxonomy" id="3119006"/>
    <lineage>
        <taxon>Bacteria</taxon>
        <taxon>Pseudomonadati</taxon>
        <taxon>Pseudomonadota</taxon>
        <taxon>Gammaproteobacteria</taxon>
        <taxon>Chromatiales</taxon>
        <taxon>Wenzhouxiangellaceae</taxon>
        <taxon>Elongatibacter</taxon>
    </lineage>
</organism>
<dbReference type="InterPro" id="IPR029062">
    <property type="entry name" value="Class_I_gatase-like"/>
</dbReference>
<evidence type="ECO:0000259" key="3">
    <source>
        <dbReference type="Pfam" id="PF18203"/>
    </source>
</evidence>
<keyword evidence="5" id="KW-1185">Reference proteome</keyword>
<gene>
    <name evidence="4" type="ORF">V3330_02665</name>
</gene>
<dbReference type="RefSeq" id="WP_354693835.1">
    <property type="nucleotide sequence ID" value="NZ_JAZHOG010000001.1"/>
</dbReference>
<dbReference type="Proteomes" id="UP001359886">
    <property type="component" value="Unassembled WGS sequence"/>
</dbReference>
<keyword evidence="1" id="KW-0812">Transmembrane</keyword>
<name>A0AAW9RCL6_9GAMM</name>
<keyword evidence="2" id="KW-0732">Signal</keyword>
<keyword evidence="1" id="KW-0472">Membrane</keyword>
<feature type="transmembrane region" description="Helical" evidence="1">
    <location>
        <begin position="480"/>
        <end position="500"/>
    </location>
</feature>
<sequence>MSRYPAAGRLMLMAVLIALTGQVFAQSVLIANTNDNDHAPLAAALSGLFPTVDNFEMNDDGSLTSGVLAPYDAVIAYTNSALDDSAGAGDALADYVDAGGCMVLATYGMSTPWEIAGRIATTGYSPLVNVGSNGTVSGNLNALVPADPVFAGVNFGTLTYDNNPNFAHPDLDTGATLLADDGAGINMIARNASGNVLAMNLFPEDDADNNNDLYRLFVNAAAECAGGIQASSRASFSVEKDFSDDNPGEVDVTISCNTGLPLEQTKTISEGEGVQFIVTDYDDGELDCTITESVPAGYEVEYDDGSSVSADSCQYENVAFGQGFSCDITNTPAPVDIVIEKEWVFEGSTGPEGVDTDYWLTLWCDAEIVNGVDTGDFVEAPAVPGPKGPGGCGLVQPTQESGQFIGNYHNWCQSFYGDSSAVFNAQVIPEYPDSHCYVTESVFDGAVEVDNGCDDLTVSAGQGASCTITNSVFYEGIPTLSQYGMAILALLMLGMGLVGFRRFA</sequence>
<evidence type="ECO:0000256" key="1">
    <source>
        <dbReference type="SAM" id="Phobius"/>
    </source>
</evidence>
<reference evidence="4 5" key="1">
    <citation type="submission" date="2024-02" db="EMBL/GenBank/DDBJ databases">
        <title>A novel Wenzhouxiangellaceae bacterium, isolated from coastal sediments.</title>
        <authorList>
            <person name="Du Z.-J."/>
            <person name="Ye Y.-Q."/>
            <person name="Zhang X.-Y."/>
        </authorList>
    </citation>
    <scope>NUCLEOTIDE SEQUENCE [LARGE SCALE GENOMIC DNA]</scope>
    <source>
        <strain evidence="4 5">CH-27</strain>
    </source>
</reference>
<dbReference type="AlphaFoldDB" id="A0AAW9RCL6"/>
<proteinExistence type="predicted"/>
<dbReference type="Pfam" id="PF18203">
    <property type="entry name" value="IPTL-CTERM"/>
    <property type="match status" value="1"/>
</dbReference>